<dbReference type="EMBL" id="JBHSPH010000001">
    <property type="protein sequence ID" value="MFC5861113.1"/>
    <property type="molecule type" value="Genomic_DNA"/>
</dbReference>
<feature type="region of interest" description="Disordered" evidence="1">
    <location>
        <begin position="938"/>
        <end position="963"/>
    </location>
</feature>
<evidence type="ECO:0008006" key="5">
    <source>
        <dbReference type="Google" id="ProtNLM"/>
    </source>
</evidence>
<comment type="caution">
    <text evidence="3">The sequence shown here is derived from an EMBL/GenBank/DDBJ whole genome shotgun (WGS) entry which is preliminary data.</text>
</comment>
<proteinExistence type="predicted"/>
<evidence type="ECO:0000313" key="3">
    <source>
        <dbReference type="EMBL" id="MFC5861113.1"/>
    </source>
</evidence>
<keyword evidence="4" id="KW-1185">Reference proteome</keyword>
<gene>
    <name evidence="3" type="ORF">ACFPT7_02285</name>
</gene>
<dbReference type="InterPro" id="IPR008979">
    <property type="entry name" value="Galactose-bd-like_sf"/>
</dbReference>
<feature type="chain" id="PRO_5045692784" description="CBM-cenC domain-containing protein" evidence="2">
    <location>
        <begin position="24"/>
        <end position="963"/>
    </location>
</feature>
<keyword evidence="2" id="KW-0732">Signal</keyword>
<sequence>MRIERISLALFFILATVAPASRAQTLQLNDAETLIAHPWREGFNIGCINYYFNCQTNKDLVSYTNPGFEPSIVRRILDLTAEGTRTTFNDPNQYAVDPPGYLDGATFQIVESIRGGPEKGCSGTVASSTGPNRSYISAWKWDGSVITFTGPNSFIAGESNVVIPELEKGRFLVGKSGLVTAATPDTFTVRFKAPIPQPASSSEDFGFVQTAEKYVAPKYTIHAATNQGKAGCDASFKPGDILVLTKTFSPTPQTWWEHGYGGVFNSALLGSAQMLSEISDLCASCGSQSLDLHFPNTGGSIQFLQSWDTNPTEDIFVLMNGTYQLSFWAKAASGNPTLSVKASRSGAGGFSCGPFNPALTTAWTQYTYTCDTRESAAIVGSYDGNAGITVRASNTTGPGDIYFDQLSFQKTSPINAANTSAFRDEVMQPLYDAFPAPCAAPGTIRYWVNQNAETIDNWTRPNNKRSPSGVSYGISPGGQNEFQLSLEDFLDVVKDVQTVTGCPVDPYIEVPVTFTNAEAAHLIEFLAAPASATTSEYGQRRVALGQSDSWTSVFQHINLSYCNECWNQSFGNQNIRGDSSGASTVYHDYATRTGHIFAAMRANRYYPRNITLTMDLQTATNWSADKAVAEARPDAVEIEDYSYGKIGLFDTPEHLYQPLYAEIALQSFGPKDPHNFYTSWKDYTALHTCGASGTEHCIVNIYEQGEGTIAGTIANSQRDLDHITAGAGYGLAAALQALLHQQAAPHTFGPQNFFSLTEFRNGTSGHATAKLWGALVEAGGAESATNPSFGGYIPRPDFVAMRLANQSVIGPMFSCPISENVHYRFEGSTTNGPEGSLPAIEKLPYLYAFCFKNGPNRSILLFNMDTHDSHTISFAGTHLPTGSVTMRQYSVAADPNAMNEADTGSYTGRFKAEINQTTQGVPAPTTLTLPPYSATAIDYKLSADEPTPEPSEPKANAAPDPKP</sequence>
<name>A0ABW1ECJ3_9BACT</name>
<dbReference type="Gene3D" id="2.60.120.260">
    <property type="entry name" value="Galactose-binding domain-like"/>
    <property type="match status" value="1"/>
</dbReference>
<reference evidence="4" key="1">
    <citation type="journal article" date="2019" name="Int. J. Syst. Evol. Microbiol.">
        <title>The Global Catalogue of Microorganisms (GCM) 10K type strain sequencing project: providing services to taxonomists for standard genome sequencing and annotation.</title>
        <authorList>
            <consortium name="The Broad Institute Genomics Platform"/>
            <consortium name="The Broad Institute Genome Sequencing Center for Infectious Disease"/>
            <person name="Wu L."/>
            <person name="Ma J."/>
        </authorList>
    </citation>
    <scope>NUCLEOTIDE SEQUENCE [LARGE SCALE GENOMIC DNA]</scope>
    <source>
        <strain evidence="4">JCM 4087</strain>
    </source>
</reference>
<accession>A0ABW1ECJ3</accession>
<protein>
    <recommendedName>
        <fullName evidence="5">CBM-cenC domain-containing protein</fullName>
    </recommendedName>
</protein>
<dbReference type="Proteomes" id="UP001596091">
    <property type="component" value="Unassembled WGS sequence"/>
</dbReference>
<evidence type="ECO:0000256" key="1">
    <source>
        <dbReference type="SAM" id="MobiDB-lite"/>
    </source>
</evidence>
<feature type="signal peptide" evidence="2">
    <location>
        <begin position="1"/>
        <end position="23"/>
    </location>
</feature>
<evidence type="ECO:0000256" key="2">
    <source>
        <dbReference type="SAM" id="SignalP"/>
    </source>
</evidence>
<evidence type="ECO:0000313" key="4">
    <source>
        <dbReference type="Proteomes" id="UP001596091"/>
    </source>
</evidence>
<organism evidence="3 4">
    <name type="scientific">Acidicapsa dinghuensis</name>
    <dbReference type="NCBI Taxonomy" id="2218256"/>
    <lineage>
        <taxon>Bacteria</taxon>
        <taxon>Pseudomonadati</taxon>
        <taxon>Acidobacteriota</taxon>
        <taxon>Terriglobia</taxon>
        <taxon>Terriglobales</taxon>
        <taxon>Acidobacteriaceae</taxon>
        <taxon>Acidicapsa</taxon>
    </lineage>
</organism>
<dbReference type="SUPFAM" id="SSF49785">
    <property type="entry name" value="Galactose-binding domain-like"/>
    <property type="match status" value="1"/>
</dbReference>
<dbReference type="RefSeq" id="WP_263334403.1">
    <property type="nucleotide sequence ID" value="NZ_JAGSYH010000002.1"/>
</dbReference>